<accession>A0A0C3BKM2</accession>
<organism evidence="1 2">
    <name type="scientific">Piloderma croceum (strain F 1598)</name>
    <dbReference type="NCBI Taxonomy" id="765440"/>
    <lineage>
        <taxon>Eukaryota</taxon>
        <taxon>Fungi</taxon>
        <taxon>Dikarya</taxon>
        <taxon>Basidiomycota</taxon>
        <taxon>Agaricomycotina</taxon>
        <taxon>Agaricomycetes</taxon>
        <taxon>Agaricomycetidae</taxon>
        <taxon>Atheliales</taxon>
        <taxon>Atheliaceae</taxon>
        <taxon>Piloderma</taxon>
    </lineage>
</organism>
<dbReference type="EMBL" id="KN833020">
    <property type="protein sequence ID" value="KIM77882.1"/>
    <property type="molecule type" value="Genomic_DNA"/>
</dbReference>
<gene>
    <name evidence="1" type="ORF">PILCRDRAFT_824855</name>
</gene>
<proteinExistence type="predicted"/>
<name>A0A0C3BKM2_PILCF</name>
<reference evidence="2" key="2">
    <citation type="submission" date="2015-01" db="EMBL/GenBank/DDBJ databases">
        <title>Evolutionary Origins and Diversification of the Mycorrhizal Mutualists.</title>
        <authorList>
            <consortium name="DOE Joint Genome Institute"/>
            <consortium name="Mycorrhizal Genomics Consortium"/>
            <person name="Kohler A."/>
            <person name="Kuo A."/>
            <person name="Nagy L.G."/>
            <person name="Floudas D."/>
            <person name="Copeland A."/>
            <person name="Barry K.W."/>
            <person name="Cichocki N."/>
            <person name="Veneault-Fourrey C."/>
            <person name="LaButti K."/>
            <person name="Lindquist E.A."/>
            <person name="Lipzen A."/>
            <person name="Lundell T."/>
            <person name="Morin E."/>
            <person name="Murat C."/>
            <person name="Riley R."/>
            <person name="Ohm R."/>
            <person name="Sun H."/>
            <person name="Tunlid A."/>
            <person name="Henrissat B."/>
            <person name="Grigoriev I.V."/>
            <person name="Hibbett D.S."/>
            <person name="Martin F."/>
        </authorList>
    </citation>
    <scope>NUCLEOTIDE SEQUENCE [LARGE SCALE GENOMIC DNA]</scope>
    <source>
        <strain evidence="2">F 1598</strain>
    </source>
</reference>
<dbReference type="Proteomes" id="UP000054166">
    <property type="component" value="Unassembled WGS sequence"/>
</dbReference>
<evidence type="ECO:0000313" key="2">
    <source>
        <dbReference type="Proteomes" id="UP000054166"/>
    </source>
</evidence>
<dbReference type="AlphaFoldDB" id="A0A0C3BKM2"/>
<dbReference type="HOGENOM" id="CLU_556617_0_0_1"/>
<sequence>MSRPMTSRPKVGHYTKKKALGAVKALMSFLTDLPDGPSPICVTYFDEAHNLGIRFWILLRLLSHQPLATAMWYVFMGTKSSISYFSPLPMYLLSLRLGNELRKLLLPYIALDFDQNVVKDRQEVTVTMGELQSLEHFATYGRPMWQAHLPEEEENQLVQSASWKLINGHTFDDQDKHQVFAVLSQRLCIEPVLVGSEAIALADQSVAHHMRLITGISADRRTFYTYSPSEPILVLGAANILYNTKEAKRLGRVLDTFSKRLCSSGLVEKGLIGELGARVLLLLARDFATPMEGWRGPNLLKPIRLLTMIDTLFGQTAWTGIVEHRKAYDNAFEDAHVNFTHWIVTKDPLPEMPDRLLLANLWARGAILQCCFNQESIDFMMVVYHGKMDADAVFDPAMLSAAFGQVKYKNKADTTAEQATRPIGLSRDQTNPLPYLALLLELGNESHHGATHSKIKVTIPEATKKGEFQRLTESHSMAAEALRDYRAQAGQPVKDRTDPKLVKKQKAVKEARVTMDTYNRYMIAIRGASADPYGILRKANIETEFATLLSTTMPSPTPQDDALQHMRPLERLGGGSGHNAWMSNYVARTSNEHSMDVDS</sequence>
<reference evidence="1 2" key="1">
    <citation type="submission" date="2014-04" db="EMBL/GenBank/DDBJ databases">
        <authorList>
            <consortium name="DOE Joint Genome Institute"/>
            <person name="Kuo A."/>
            <person name="Tarkka M."/>
            <person name="Buscot F."/>
            <person name="Kohler A."/>
            <person name="Nagy L.G."/>
            <person name="Floudas D."/>
            <person name="Copeland A."/>
            <person name="Barry K.W."/>
            <person name="Cichocki N."/>
            <person name="Veneault-Fourrey C."/>
            <person name="LaButti K."/>
            <person name="Lindquist E.A."/>
            <person name="Lipzen A."/>
            <person name="Lundell T."/>
            <person name="Morin E."/>
            <person name="Murat C."/>
            <person name="Sun H."/>
            <person name="Tunlid A."/>
            <person name="Henrissat B."/>
            <person name="Grigoriev I.V."/>
            <person name="Hibbett D.S."/>
            <person name="Martin F."/>
            <person name="Nordberg H.P."/>
            <person name="Cantor M.N."/>
            <person name="Hua S.X."/>
        </authorList>
    </citation>
    <scope>NUCLEOTIDE SEQUENCE [LARGE SCALE GENOMIC DNA]</scope>
    <source>
        <strain evidence="1 2">F 1598</strain>
    </source>
</reference>
<protein>
    <submittedName>
        <fullName evidence="1">Uncharacterized protein</fullName>
    </submittedName>
</protein>
<dbReference type="PANTHER" id="PTHR33266:SF1">
    <property type="entry name" value="F-BOX DOMAIN-CONTAINING PROTEIN"/>
    <property type="match status" value="1"/>
</dbReference>
<dbReference type="OrthoDB" id="107110at2759"/>
<dbReference type="STRING" id="765440.A0A0C3BKM2"/>
<dbReference type="InParanoid" id="A0A0C3BKM2"/>
<keyword evidence="2" id="KW-1185">Reference proteome</keyword>
<dbReference type="PANTHER" id="PTHR33266">
    <property type="entry name" value="CHROMOSOME 15, WHOLE GENOME SHOTGUN SEQUENCE"/>
    <property type="match status" value="1"/>
</dbReference>
<evidence type="ECO:0000313" key="1">
    <source>
        <dbReference type="EMBL" id="KIM77882.1"/>
    </source>
</evidence>